<reference evidence="2" key="1">
    <citation type="journal article" date="2019" name="bioRxiv">
        <title>The Genome of the Zebra Mussel, Dreissena polymorpha: A Resource for Invasive Species Research.</title>
        <authorList>
            <person name="McCartney M.A."/>
            <person name="Auch B."/>
            <person name="Kono T."/>
            <person name="Mallez S."/>
            <person name="Zhang Y."/>
            <person name="Obille A."/>
            <person name="Becker A."/>
            <person name="Abrahante J.E."/>
            <person name="Garbe J."/>
            <person name="Badalamenti J.P."/>
            <person name="Herman A."/>
            <person name="Mangelson H."/>
            <person name="Liachko I."/>
            <person name="Sullivan S."/>
            <person name="Sone E.D."/>
            <person name="Koren S."/>
            <person name="Silverstein K.A.T."/>
            <person name="Beckman K.B."/>
            <person name="Gohl D.M."/>
        </authorList>
    </citation>
    <scope>NUCLEOTIDE SEQUENCE</scope>
    <source>
        <strain evidence="2">Duluth1</strain>
        <tissue evidence="2">Whole animal</tissue>
    </source>
</reference>
<keyword evidence="3" id="KW-1185">Reference proteome</keyword>
<gene>
    <name evidence="2" type="ORF">DPMN_021397</name>
</gene>
<reference evidence="2" key="2">
    <citation type="submission" date="2020-11" db="EMBL/GenBank/DDBJ databases">
        <authorList>
            <person name="McCartney M.A."/>
            <person name="Auch B."/>
            <person name="Kono T."/>
            <person name="Mallez S."/>
            <person name="Becker A."/>
            <person name="Gohl D.M."/>
            <person name="Silverstein K.A.T."/>
            <person name="Koren S."/>
            <person name="Bechman K.B."/>
            <person name="Herman A."/>
            <person name="Abrahante J.E."/>
            <person name="Garbe J."/>
        </authorList>
    </citation>
    <scope>NUCLEOTIDE SEQUENCE</scope>
    <source>
        <strain evidence="2">Duluth1</strain>
        <tissue evidence="2">Whole animal</tissue>
    </source>
</reference>
<accession>A0A9D4S9X6</accession>
<feature type="region of interest" description="Disordered" evidence="1">
    <location>
        <begin position="419"/>
        <end position="457"/>
    </location>
</feature>
<proteinExistence type="predicted"/>
<name>A0A9D4S9X6_DREPO</name>
<feature type="region of interest" description="Disordered" evidence="1">
    <location>
        <begin position="281"/>
        <end position="305"/>
    </location>
</feature>
<feature type="compositionally biased region" description="Basic and acidic residues" evidence="1">
    <location>
        <begin position="513"/>
        <end position="525"/>
    </location>
</feature>
<evidence type="ECO:0000256" key="1">
    <source>
        <dbReference type="SAM" id="MobiDB-lite"/>
    </source>
</evidence>
<feature type="region of interest" description="Disordered" evidence="1">
    <location>
        <begin position="182"/>
        <end position="203"/>
    </location>
</feature>
<feature type="non-terminal residue" evidence="2">
    <location>
        <position position="1"/>
    </location>
</feature>
<feature type="region of interest" description="Disordered" evidence="1">
    <location>
        <begin position="94"/>
        <end position="116"/>
    </location>
</feature>
<dbReference type="PANTHER" id="PTHR34754:SF1">
    <property type="entry name" value="COILED-COIL DOMAIN-CONTAINING PROTEIN 60"/>
    <property type="match status" value="1"/>
</dbReference>
<dbReference type="EMBL" id="JAIWYP010000001">
    <property type="protein sequence ID" value="KAH3897211.1"/>
    <property type="molecule type" value="Genomic_DNA"/>
</dbReference>
<dbReference type="InterPro" id="IPR031526">
    <property type="entry name" value="DUF4698"/>
</dbReference>
<dbReference type="Pfam" id="PF15769">
    <property type="entry name" value="DUF4698"/>
    <property type="match status" value="1"/>
</dbReference>
<dbReference type="PANTHER" id="PTHR34754">
    <property type="entry name" value="COILED-COIL DOMAIN-CONTAINING PROTEIN 60"/>
    <property type="match status" value="1"/>
</dbReference>
<feature type="region of interest" description="Disordered" evidence="1">
    <location>
        <begin position="473"/>
        <end position="562"/>
    </location>
</feature>
<evidence type="ECO:0000313" key="3">
    <source>
        <dbReference type="Proteomes" id="UP000828390"/>
    </source>
</evidence>
<dbReference type="AlphaFoldDB" id="A0A9D4S9X6"/>
<dbReference type="Proteomes" id="UP000828390">
    <property type="component" value="Unassembled WGS sequence"/>
</dbReference>
<organism evidence="2 3">
    <name type="scientific">Dreissena polymorpha</name>
    <name type="common">Zebra mussel</name>
    <name type="synonym">Mytilus polymorpha</name>
    <dbReference type="NCBI Taxonomy" id="45954"/>
    <lineage>
        <taxon>Eukaryota</taxon>
        <taxon>Metazoa</taxon>
        <taxon>Spiralia</taxon>
        <taxon>Lophotrochozoa</taxon>
        <taxon>Mollusca</taxon>
        <taxon>Bivalvia</taxon>
        <taxon>Autobranchia</taxon>
        <taxon>Heteroconchia</taxon>
        <taxon>Euheterodonta</taxon>
        <taxon>Imparidentia</taxon>
        <taxon>Neoheterodontei</taxon>
        <taxon>Myida</taxon>
        <taxon>Dreissenoidea</taxon>
        <taxon>Dreissenidae</taxon>
        <taxon>Dreissena</taxon>
    </lineage>
</organism>
<sequence>MPASQDPRSYVKPVPLPIPACKGLRLLARDTIHFNPEFPTREDVRKSNYKRRQFQMACTGFKAANHKPYIGIGDPFYLDQKKMILHALGQWSEDQASSSSSSEESDTEDHASDDVPKPAFTAAKFVLRRSRKDLNTLNKAVVHGRNMIRNVSLGHGLFDLIHKEKESKKLEKEEALRLQQEALRNEFQPPKAASDDETDEDLETDVDLTSYMVAVAPPAFLTQQQVDTDKELGIVNDNASDSDQSPEREPAFQTFTGMVLQAEEEEYQRARSAVVASQMTSMYSRPVSQRRKKQETPRPYTPQHTNISVNMSARTDLMSAENEHEFDITKDALFRQLCVLHWILEAMSTDPPSAMTPIMSCWSLTEIGGSRAQQRKLLKDKAVESSWEKFSKETTKKGQPTLLRVTINPVPQTLQVGKRLSAARGTRGAHGRRQLHVPGRGSAQSSANASQLGSSQEPKLASLLKPVLIAPDSASKMDPRSRGSATSPAPAGHVPASVAPTPDLTRGSSETPESGHESHYTESHPDPPQSAGFIYQHKPFLPHDLSNNAKDNDDDSNTIKNNRPMIIKTTEQKEHGQDRLFNVVKKLYEGRSSLVRGSLMASLGAGASVGKKGAKKYPL</sequence>
<comment type="caution">
    <text evidence="2">The sequence shown here is derived from an EMBL/GenBank/DDBJ whole genome shotgun (WGS) entry which is preliminary data.</text>
</comment>
<evidence type="ECO:0000313" key="2">
    <source>
        <dbReference type="EMBL" id="KAH3897211.1"/>
    </source>
</evidence>
<protein>
    <submittedName>
        <fullName evidence="2">Uncharacterized protein</fullName>
    </submittedName>
</protein>
<feature type="compositionally biased region" description="Polar residues" evidence="1">
    <location>
        <begin position="442"/>
        <end position="457"/>
    </location>
</feature>